<keyword evidence="2 6" id="KW-0418">Kinase</keyword>
<dbReference type="InterPro" id="IPR017438">
    <property type="entry name" value="ATP-NAD_kinase_N"/>
</dbReference>
<keyword evidence="4 6" id="KW-0520">NAD</keyword>
<name>A0A933IDV8_UNCT6</name>
<reference evidence="7" key="1">
    <citation type="submission" date="2020-07" db="EMBL/GenBank/DDBJ databases">
        <title>Huge and variable diversity of episymbiotic CPR bacteria and DPANN archaea in groundwater ecosystems.</title>
        <authorList>
            <person name="He C.Y."/>
            <person name="Keren R."/>
            <person name="Whittaker M."/>
            <person name="Farag I.F."/>
            <person name="Doudna J."/>
            <person name="Cate J.H.D."/>
            <person name="Banfield J.F."/>
        </authorList>
    </citation>
    <scope>NUCLEOTIDE SEQUENCE</scope>
    <source>
        <strain evidence="7">NC_groundwater_1520_Pr4_B-0.1um_53_5</strain>
    </source>
</reference>
<keyword evidence="6" id="KW-0067">ATP-binding</keyword>
<organism evidence="7 8">
    <name type="scientific">candidate division TA06 bacterium</name>
    <dbReference type="NCBI Taxonomy" id="2250710"/>
    <lineage>
        <taxon>Bacteria</taxon>
        <taxon>Bacteria division TA06</taxon>
    </lineage>
</organism>
<comment type="caution">
    <text evidence="6">Lacks conserved residue(s) required for the propagation of feature annotation.</text>
</comment>
<keyword evidence="6" id="KW-0963">Cytoplasm</keyword>
<evidence type="ECO:0000256" key="6">
    <source>
        <dbReference type="HAMAP-Rule" id="MF_00361"/>
    </source>
</evidence>
<evidence type="ECO:0000256" key="5">
    <source>
        <dbReference type="ARBA" id="ARBA00047925"/>
    </source>
</evidence>
<dbReference type="Pfam" id="PF01513">
    <property type="entry name" value="NAD_kinase"/>
    <property type="match status" value="1"/>
</dbReference>
<dbReference type="GO" id="GO:0003951">
    <property type="term" value="F:NAD+ kinase activity"/>
    <property type="evidence" value="ECO:0007669"/>
    <property type="project" value="UniProtKB-UniRule"/>
</dbReference>
<accession>A0A933IDV8</accession>
<feature type="binding site" evidence="6">
    <location>
        <position position="70"/>
    </location>
    <ligand>
        <name>NAD(+)</name>
        <dbReference type="ChEBI" id="CHEBI:57540"/>
    </ligand>
</feature>
<comment type="similarity">
    <text evidence="6">Belongs to the NAD kinase family.</text>
</comment>
<dbReference type="AlphaFoldDB" id="A0A933IDV8"/>
<dbReference type="PANTHER" id="PTHR20275">
    <property type="entry name" value="NAD KINASE"/>
    <property type="match status" value="1"/>
</dbReference>
<evidence type="ECO:0000313" key="7">
    <source>
        <dbReference type="EMBL" id="MBI4727569.1"/>
    </source>
</evidence>
<feature type="binding site" evidence="6">
    <location>
        <begin position="65"/>
        <end position="66"/>
    </location>
    <ligand>
        <name>NAD(+)</name>
        <dbReference type="ChEBI" id="CHEBI:57540"/>
    </ligand>
</feature>
<evidence type="ECO:0000256" key="3">
    <source>
        <dbReference type="ARBA" id="ARBA00022857"/>
    </source>
</evidence>
<dbReference type="EC" id="2.7.1.23" evidence="6"/>
<dbReference type="InterPro" id="IPR002504">
    <property type="entry name" value="NADK"/>
</dbReference>
<keyword evidence="1 6" id="KW-0808">Transferase</keyword>
<comment type="caution">
    <text evidence="7">The sequence shown here is derived from an EMBL/GenBank/DDBJ whole genome shotgun (WGS) entry which is preliminary data.</text>
</comment>
<dbReference type="InterPro" id="IPR016064">
    <property type="entry name" value="NAD/diacylglycerol_kinase_sf"/>
</dbReference>
<dbReference type="Proteomes" id="UP000736328">
    <property type="component" value="Unassembled WGS sequence"/>
</dbReference>
<dbReference type="EMBL" id="JACQXR010000138">
    <property type="protein sequence ID" value="MBI4727569.1"/>
    <property type="molecule type" value="Genomic_DNA"/>
</dbReference>
<dbReference type="GO" id="GO:0005737">
    <property type="term" value="C:cytoplasm"/>
    <property type="evidence" value="ECO:0007669"/>
    <property type="project" value="UniProtKB-SubCell"/>
</dbReference>
<dbReference type="Pfam" id="PF20143">
    <property type="entry name" value="NAD_kinase_C"/>
    <property type="match status" value="1"/>
</dbReference>
<feature type="binding site" evidence="6">
    <location>
        <position position="162"/>
    </location>
    <ligand>
        <name>NAD(+)</name>
        <dbReference type="ChEBI" id="CHEBI:57540"/>
    </ligand>
</feature>
<comment type="catalytic activity">
    <reaction evidence="5 6">
        <text>NAD(+) + ATP = ADP + NADP(+) + H(+)</text>
        <dbReference type="Rhea" id="RHEA:18629"/>
        <dbReference type="ChEBI" id="CHEBI:15378"/>
        <dbReference type="ChEBI" id="CHEBI:30616"/>
        <dbReference type="ChEBI" id="CHEBI:57540"/>
        <dbReference type="ChEBI" id="CHEBI:58349"/>
        <dbReference type="ChEBI" id="CHEBI:456216"/>
        <dbReference type="EC" id="2.7.1.23"/>
    </reaction>
</comment>
<dbReference type="GO" id="GO:0051287">
    <property type="term" value="F:NAD binding"/>
    <property type="evidence" value="ECO:0007669"/>
    <property type="project" value="UniProtKB-ARBA"/>
</dbReference>
<dbReference type="PANTHER" id="PTHR20275:SF0">
    <property type="entry name" value="NAD KINASE"/>
    <property type="match status" value="1"/>
</dbReference>
<dbReference type="Gene3D" id="3.40.50.10330">
    <property type="entry name" value="Probable inorganic polyphosphate/atp-NAD kinase, domain 1"/>
    <property type="match status" value="1"/>
</dbReference>
<evidence type="ECO:0000313" key="8">
    <source>
        <dbReference type="Proteomes" id="UP000736328"/>
    </source>
</evidence>
<feature type="binding site" evidence="6">
    <location>
        <begin position="173"/>
        <end position="178"/>
    </location>
    <ligand>
        <name>NAD(+)</name>
        <dbReference type="ChEBI" id="CHEBI:57540"/>
    </ligand>
</feature>
<evidence type="ECO:0000256" key="2">
    <source>
        <dbReference type="ARBA" id="ARBA00022777"/>
    </source>
</evidence>
<gene>
    <name evidence="6" type="primary">nadK</name>
    <name evidence="7" type="ORF">HY768_10210</name>
</gene>
<keyword evidence="3 6" id="KW-0521">NADP</keyword>
<dbReference type="GO" id="GO:0019674">
    <property type="term" value="P:NAD+ metabolic process"/>
    <property type="evidence" value="ECO:0007669"/>
    <property type="project" value="InterPro"/>
</dbReference>
<feature type="binding site" evidence="6">
    <location>
        <position position="232"/>
    </location>
    <ligand>
        <name>NAD(+)</name>
        <dbReference type="ChEBI" id="CHEBI:57540"/>
    </ligand>
</feature>
<dbReference type="Gene3D" id="2.60.200.30">
    <property type="entry name" value="Probable inorganic polyphosphate/atp-NAD kinase, domain 2"/>
    <property type="match status" value="1"/>
</dbReference>
<dbReference type="GO" id="GO:0046872">
    <property type="term" value="F:metal ion binding"/>
    <property type="evidence" value="ECO:0007669"/>
    <property type="project" value="UniProtKB-UniRule"/>
</dbReference>
<evidence type="ECO:0000256" key="1">
    <source>
        <dbReference type="ARBA" id="ARBA00022679"/>
    </source>
</evidence>
<comment type="cofactor">
    <cofactor evidence="6">
        <name>a divalent metal cation</name>
        <dbReference type="ChEBI" id="CHEBI:60240"/>
    </cofactor>
</comment>
<dbReference type="SUPFAM" id="SSF111331">
    <property type="entry name" value="NAD kinase/diacylglycerol kinase-like"/>
    <property type="match status" value="1"/>
</dbReference>
<dbReference type="HAMAP" id="MF_00361">
    <property type="entry name" value="NAD_kinase"/>
    <property type="match status" value="1"/>
</dbReference>
<dbReference type="GO" id="GO:0006741">
    <property type="term" value="P:NADP+ biosynthetic process"/>
    <property type="evidence" value="ECO:0007669"/>
    <property type="project" value="UniProtKB-UniRule"/>
</dbReference>
<comment type="subcellular location">
    <subcellularLocation>
        <location evidence="6">Cytoplasm</location>
    </subcellularLocation>
</comment>
<dbReference type="InterPro" id="IPR017437">
    <property type="entry name" value="ATP-NAD_kinase_PpnK-typ_C"/>
</dbReference>
<feature type="active site" description="Proton acceptor" evidence="6">
    <location>
        <position position="65"/>
    </location>
</feature>
<sequence length="280" mass="30927">MKTWGIIYNRQRPGAENVIRELSAWLKDHGIAPIIEQGIKLEGCQCAADSEVAANCELLLALGGDGTILRSVHLMGQRQKPILGINLGSLGFLTETSQDQMWQSLEQVARGQYQTEERAMIKGRTDGKDFYALNDFDIRVPTRLVELSVSVGGEFLSRYYADGMLISTPTGSTAYSLSAGGPIVEPTMEVMVITPICPHTLSIRPMIVPMDKTVEVTVHGKREEAIMVVDGQQRHSFKDGQQVVFEKAGIKAKLVKTQKSSFYNILRTKLKWGARGEDGK</sequence>
<evidence type="ECO:0000256" key="4">
    <source>
        <dbReference type="ARBA" id="ARBA00023027"/>
    </source>
</evidence>
<keyword evidence="6" id="KW-0547">Nucleotide-binding</keyword>
<comment type="function">
    <text evidence="6">Involved in the regulation of the intracellular balance of NAD and NADP, and is a key enzyme in the biosynthesis of NADP. Catalyzes specifically the phosphorylation on 2'-hydroxyl of the adenosine moiety of NAD to yield NADP.</text>
</comment>
<proteinExistence type="inferred from homology"/>
<dbReference type="GO" id="GO:0005524">
    <property type="term" value="F:ATP binding"/>
    <property type="evidence" value="ECO:0007669"/>
    <property type="project" value="UniProtKB-KW"/>
</dbReference>
<protein>
    <recommendedName>
        <fullName evidence="6">NAD kinase</fullName>
        <ecNumber evidence="6">2.7.1.23</ecNumber>
    </recommendedName>
    <alternativeName>
        <fullName evidence="6">ATP-dependent NAD kinase</fullName>
    </alternativeName>
</protein>
<feature type="binding site" evidence="6">
    <location>
        <begin position="134"/>
        <end position="135"/>
    </location>
    <ligand>
        <name>NAD(+)</name>
        <dbReference type="ChEBI" id="CHEBI:57540"/>
    </ligand>
</feature>